<keyword evidence="2" id="KW-1185">Reference proteome</keyword>
<name>A0A8H8BS59_9HELO</name>
<evidence type="ECO:0000313" key="2">
    <source>
        <dbReference type="Proteomes" id="UP000664132"/>
    </source>
</evidence>
<organism evidence="1 2">
    <name type="scientific">Cadophora malorum</name>
    <dbReference type="NCBI Taxonomy" id="108018"/>
    <lineage>
        <taxon>Eukaryota</taxon>
        <taxon>Fungi</taxon>
        <taxon>Dikarya</taxon>
        <taxon>Ascomycota</taxon>
        <taxon>Pezizomycotina</taxon>
        <taxon>Leotiomycetes</taxon>
        <taxon>Helotiales</taxon>
        <taxon>Ploettnerulaceae</taxon>
        <taxon>Cadophora</taxon>
    </lineage>
</organism>
<gene>
    <name evidence="1" type="ORF">IFR04_004675</name>
</gene>
<dbReference type="Proteomes" id="UP000664132">
    <property type="component" value="Unassembled WGS sequence"/>
</dbReference>
<protein>
    <submittedName>
        <fullName evidence="1">Uncharacterized protein</fullName>
    </submittedName>
</protein>
<reference evidence="1" key="1">
    <citation type="submission" date="2021-02" db="EMBL/GenBank/DDBJ databases">
        <title>Genome sequence Cadophora malorum strain M34.</title>
        <authorList>
            <person name="Stefanovic E."/>
            <person name="Vu D."/>
            <person name="Scully C."/>
            <person name="Dijksterhuis J."/>
            <person name="Roader J."/>
            <person name="Houbraken J."/>
        </authorList>
    </citation>
    <scope>NUCLEOTIDE SEQUENCE</scope>
    <source>
        <strain evidence="1">M34</strain>
    </source>
</reference>
<dbReference type="EMBL" id="JAFJYH010000053">
    <property type="protein sequence ID" value="KAG4422169.1"/>
    <property type="molecule type" value="Genomic_DNA"/>
</dbReference>
<evidence type="ECO:0000313" key="1">
    <source>
        <dbReference type="EMBL" id="KAG4422169.1"/>
    </source>
</evidence>
<dbReference type="AlphaFoldDB" id="A0A8H8BS59"/>
<accession>A0A8H8BS59</accession>
<proteinExistence type="predicted"/>
<sequence length="161" mass="18570">MLNDGCLNLQLGELERYQRFDLEDYGIRWQIPEIEHRVIVLLGLKKCLDEARGEYEELLDSFQPGSEIQWEMDRQQFDRETEEDYWAWIEAHGIYCRAFSGEEGKEGAENRLQCLDGKRGEIPVNRPSPGASQVKVGDLALTNPQAAGWIVEDVMSEDDDF</sequence>
<comment type="caution">
    <text evidence="1">The sequence shown here is derived from an EMBL/GenBank/DDBJ whole genome shotgun (WGS) entry which is preliminary data.</text>
</comment>